<evidence type="ECO:0000313" key="2">
    <source>
        <dbReference type="RefSeq" id="XP_045145220.1"/>
    </source>
</evidence>
<evidence type="ECO:0000313" key="1">
    <source>
        <dbReference type="Proteomes" id="UP000694863"/>
    </source>
</evidence>
<proteinExistence type="predicted"/>
<accession>A0AC55D0E6</accession>
<dbReference type="RefSeq" id="XP_045145220.1">
    <property type="nucleotide sequence ID" value="XM_045289285.1"/>
</dbReference>
<sequence length="189" mass="21419">MGPWGALWVALALLKSVQGQTSSPTDKPLQDFQQDQFQGSWYVVGLAGNTFRKEDRELLSPYTATFELQEGGQIQVSYAMTRGPRCITWAYTLNPANKSGCFEVDRSRDLQADSEEVQVTDTNYTTFGLFRSRRWAPGHLVLRVSLLGRTWAVRPDALDKFLCLIQSHNLSEEQVVFPVVKDWKIARVC</sequence>
<protein>
    <submittedName>
        <fullName evidence="2">Epididymal-specific lipocalin-12</fullName>
    </submittedName>
</protein>
<reference evidence="2" key="1">
    <citation type="submission" date="2025-08" db="UniProtKB">
        <authorList>
            <consortium name="RefSeq"/>
        </authorList>
    </citation>
    <scope>IDENTIFICATION</scope>
</reference>
<organism evidence="1 2">
    <name type="scientific">Echinops telfairi</name>
    <name type="common">Lesser hedgehog tenrec</name>
    <dbReference type="NCBI Taxonomy" id="9371"/>
    <lineage>
        <taxon>Eukaryota</taxon>
        <taxon>Metazoa</taxon>
        <taxon>Chordata</taxon>
        <taxon>Craniata</taxon>
        <taxon>Vertebrata</taxon>
        <taxon>Euteleostomi</taxon>
        <taxon>Mammalia</taxon>
        <taxon>Eutheria</taxon>
        <taxon>Afrotheria</taxon>
        <taxon>Tenrecidae</taxon>
        <taxon>Tenrecinae</taxon>
        <taxon>Echinops</taxon>
    </lineage>
</organism>
<gene>
    <name evidence="2" type="primary">LCN12</name>
</gene>
<keyword evidence="1" id="KW-1185">Reference proteome</keyword>
<dbReference type="Proteomes" id="UP000694863">
    <property type="component" value="Unplaced"/>
</dbReference>
<name>A0AC55D0E6_ECHTE</name>